<name>A0A6C0GN08_9BACT</name>
<dbReference type="Pfam" id="PF19841">
    <property type="entry name" value="GldN"/>
    <property type="match status" value="1"/>
</dbReference>
<proteinExistence type="predicted"/>
<protein>
    <submittedName>
        <fullName evidence="1">Gliding motility protein GldN</fullName>
    </submittedName>
</protein>
<dbReference type="AlphaFoldDB" id="A0A6C0GN08"/>
<dbReference type="KEGG" id="rhoz:GXP67_21400"/>
<keyword evidence="2" id="KW-1185">Reference proteome</keyword>
<dbReference type="Proteomes" id="UP000480178">
    <property type="component" value="Chromosome"/>
</dbReference>
<dbReference type="NCBIfam" id="TIGR03523">
    <property type="entry name" value="GldN"/>
    <property type="match status" value="1"/>
</dbReference>
<evidence type="ECO:0000313" key="2">
    <source>
        <dbReference type="Proteomes" id="UP000480178"/>
    </source>
</evidence>
<sequence>MMNIKKFLFAFTVTGCICNAGFAQEADTRGYNPLSVRPIHESDIMFKKTVWQVVDLREKQNRPLMASNNEITKVIIDAVKAGLLTPYTSDSVNTPMPIENFVGNMSQTTTQVTLTDRERNIQQIANGTTASAAKVTQIKNLLKKGGTSTTDLELQIQGVLDDSFSNNDQKIETIKGTFASTAPVEYKARDFTSFILKEDVIFDKQRSRLYWDTQALTMILATEDLDKPVASFRYKDLVRIFRSNPNAIWFNSQNNAEHKNLADAFDMRLFSGRITKVSNPDDNDLVTIYDGDRRGLLASDWVRQQLMEFEHNLWEF</sequence>
<gene>
    <name evidence="1" type="primary">gldN</name>
    <name evidence="1" type="ORF">GXP67_21400</name>
</gene>
<dbReference type="EMBL" id="CP048222">
    <property type="protein sequence ID" value="QHT69020.1"/>
    <property type="molecule type" value="Genomic_DNA"/>
</dbReference>
<dbReference type="RefSeq" id="WP_162445015.1">
    <property type="nucleotide sequence ID" value="NZ_CP048222.1"/>
</dbReference>
<accession>A0A6C0GN08</accession>
<organism evidence="1 2">
    <name type="scientific">Rhodocytophaga rosea</name>
    <dbReference type="NCBI Taxonomy" id="2704465"/>
    <lineage>
        <taxon>Bacteria</taxon>
        <taxon>Pseudomonadati</taxon>
        <taxon>Bacteroidota</taxon>
        <taxon>Cytophagia</taxon>
        <taxon>Cytophagales</taxon>
        <taxon>Rhodocytophagaceae</taxon>
        <taxon>Rhodocytophaga</taxon>
    </lineage>
</organism>
<dbReference type="InterPro" id="IPR019847">
    <property type="entry name" value="Gliding_motility_assoc_GldN"/>
</dbReference>
<reference evidence="1 2" key="1">
    <citation type="submission" date="2020-01" db="EMBL/GenBank/DDBJ databases">
        <authorList>
            <person name="Kim M.K."/>
        </authorList>
    </citation>
    <scope>NUCLEOTIDE SEQUENCE [LARGE SCALE GENOMIC DNA]</scope>
    <source>
        <strain evidence="1 2">172606-1</strain>
    </source>
</reference>
<evidence type="ECO:0000313" key="1">
    <source>
        <dbReference type="EMBL" id="QHT69020.1"/>
    </source>
</evidence>